<evidence type="ECO:0000259" key="8">
    <source>
        <dbReference type="PROSITE" id="PS50893"/>
    </source>
</evidence>
<feature type="domain" description="ABC transporter" evidence="8">
    <location>
        <begin position="17"/>
        <end position="268"/>
    </location>
</feature>
<keyword evidence="10" id="KW-1185">Reference proteome</keyword>
<comment type="similarity">
    <text evidence="2">Belongs to the ABC transporter superfamily.</text>
</comment>
<proteinExistence type="inferred from homology"/>
<keyword evidence="4" id="KW-1003">Cell membrane</keyword>
<dbReference type="Pfam" id="PF08352">
    <property type="entry name" value="oligo_HPY"/>
    <property type="match status" value="1"/>
</dbReference>
<dbReference type="NCBIfam" id="TIGR01727">
    <property type="entry name" value="oligo_HPY"/>
    <property type="match status" value="1"/>
</dbReference>
<evidence type="ECO:0000256" key="3">
    <source>
        <dbReference type="ARBA" id="ARBA00022448"/>
    </source>
</evidence>
<organism evidence="9 10">
    <name type="scientific">Kribbella steppae</name>
    <dbReference type="NCBI Taxonomy" id="2512223"/>
    <lineage>
        <taxon>Bacteria</taxon>
        <taxon>Bacillati</taxon>
        <taxon>Actinomycetota</taxon>
        <taxon>Actinomycetes</taxon>
        <taxon>Propionibacteriales</taxon>
        <taxon>Kribbellaceae</taxon>
        <taxon>Kribbella</taxon>
    </lineage>
</organism>
<dbReference type="PROSITE" id="PS50893">
    <property type="entry name" value="ABC_TRANSPORTER_2"/>
    <property type="match status" value="1"/>
</dbReference>
<keyword evidence="6 9" id="KW-0067">ATP-binding</keyword>
<evidence type="ECO:0000256" key="6">
    <source>
        <dbReference type="ARBA" id="ARBA00022840"/>
    </source>
</evidence>
<dbReference type="Gene3D" id="3.40.50.300">
    <property type="entry name" value="P-loop containing nucleotide triphosphate hydrolases"/>
    <property type="match status" value="1"/>
</dbReference>
<dbReference type="GO" id="GO:0016887">
    <property type="term" value="F:ATP hydrolysis activity"/>
    <property type="evidence" value="ECO:0007669"/>
    <property type="project" value="InterPro"/>
</dbReference>
<evidence type="ECO:0000256" key="2">
    <source>
        <dbReference type="ARBA" id="ARBA00005417"/>
    </source>
</evidence>
<dbReference type="CDD" id="cd03257">
    <property type="entry name" value="ABC_NikE_OppD_transporters"/>
    <property type="match status" value="1"/>
</dbReference>
<reference evidence="9 10" key="1">
    <citation type="journal article" date="2015" name="Stand. Genomic Sci.">
        <title>Genomic Encyclopedia of Bacterial and Archaeal Type Strains, Phase III: the genomes of soil and plant-associated and newly described type strains.</title>
        <authorList>
            <person name="Whitman W.B."/>
            <person name="Woyke T."/>
            <person name="Klenk H.P."/>
            <person name="Zhou Y."/>
            <person name="Lilburn T.G."/>
            <person name="Beck B.J."/>
            <person name="De Vos P."/>
            <person name="Vandamme P."/>
            <person name="Eisen J.A."/>
            <person name="Garrity G."/>
            <person name="Hugenholtz P."/>
            <person name="Kyrpides N.C."/>
        </authorList>
    </citation>
    <scope>NUCLEOTIDE SEQUENCE [LARGE SCALE GENOMIC DNA]</scope>
    <source>
        <strain evidence="9 10">VKM Ac-2572</strain>
    </source>
</reference>
<dbReference type="PANTHER" id="PTHR43297:SF2">
    <property type="entry name" value="DIPEPTIDE TRANSPORT ATP-BINDING PROTEIN DPPD"/>
    <property type="match status" value="1"/>
</dbReference>
<dbReference type="InterPro" id="IPR013563">
    <property type="entry name" value="Oligopep_ABC_C"/>
</dbReference>
<keyword evidence="7" id="KW-0472">Membrane</keyword>
<accession>A0A4R2HF21</accession>
<evidence type="ECO:0000256" key="4">
    <source>
        <dbReference type="ARBA" id="ARBA00022475"/>
    </source>
</evidence>
<evidence type="ECO:0000313" key="9">
    <source>
        <dbReference type="EMBL" id="TCO26206.1"/>
    </source>
</evidence>
<evidence type="ECO:0000256" key="7">
    <source>
        <dbReference type="ARBA" id="ARBA00023136"/>
    </source>
</evidence>
<dbReference type="AlphaFoldDB" id="A0A4R2HF21"/>
<keyword evidence="5" id="KW-0547">Nucleotide-binding</keyword>
<dbReference type="InterPro" id="IPR003439">
    <property type="entry name" value="ABC_transporter-like_ATP-bd"/>
</dbReference>
<name>A0A4R2HF21_9ACTN</name>
<evidence type="ECO:0000256" key="1">
    <source>
        <dbReference type="ARBA" id="ARBA00004202"/>
    </source>
</evidence>
<dbReference type="EMBL" id="SLWN01000007">
    <property type="protein sequence ID" value="TCO26206.1"/>
    <property type="molecule type" value="Genomic_DNA"/>
</dbReference>
<dbReference type="InterPro" id="IPR003593">
    <property type="entry name" value="AAA+_ATPase"/>
</dbReference>
<dbReference type="InterPro" id="IPR017871">
    <property type="entry name" value="ABC_transporter-like_CS"/>
</dbReference>
<dbReference type="SUPFAM" id="SSF52540">
    <property type="entry name" value="P-loop containing nucleoside triphosphate hydrolases"/>
    <property type="match status" value="1"/>
</dbReference>
<dbReference type="GO" id="GO:0005524">
    <property type="term" value="F:ATP binding"/>
    <property type="evidence" value="ECO:0007669"/>
    <property type="project" value="UniProtKB-KW"/>
</dbReference>
<sequence>MKTMDSVPDAQPTGQLLEVSDLSVEFRTARGWGVAVDGVDLSLRPGRTLAVLGESGSGKSATARAIMGVLPARVGRVSRGQVVLHGRDILQLPVEERRTVRGAQVGMVFQDALSALNPVLPVGYQIGEGCRVHLGMSRRAARERAIELLELVGIPDARRRVDDYPHQFSGGMRQRVMIATALAADPEILIADEPTTALDVTVQAQILQLLAKLQADRQMSLMLITHDMGVVAGMADDILVMYAGRVVEQGPADKVFDKPAHPYTRALLDSICTPEQKGKPLRVISGQPPDLGNLPSGCAFRTRCPKAVELCQTSPPVMQVSHDHFGSCHFAGGA</sequence>
<evidence type="ECO:0000313" key="10">
    <source>
        <dbReference type="Proteomes" id="UP000294508"/>
    </source>
</evidence>
<dbReference type="PANTHER" id="PTHR43297">
    <property type="entry name" value="OLIGOPEPTIDE TRANSPORT ATP-BINDING PROTEIN APPD"/>
    <property type="match status" value="1"/>
</dbReference>
<comment type="caution">
    <text evidence="9">The sequence shown here is derived from an EMBL/GenBank/DDBJ whole genome shotgun (WGS) entry which is preliminary data.</text>
</comment>
<protein>
    <submittedName>
        <fullName evidence="9">Oligopeptide transport system ATP-binding protein</fullName>
    </submittedName>
</protein>
<dbReference type="InterPro" id="IPR050388">
    <property type="entry name" value="ABC_Ni/Peptide_Import"/>
</dbReference>
<dbReference type="PROSITE" id="PS00211">
    <property type="entry name" value="ABC_TRANSPORTER_1"/>
    <property type="match status" value="1"/>
</dbReference>
<dbReference type="SMART" id="SM00382">
    <property type="entry name" value="AAA"/>
    <property type="match status" value="1"/>
</dbReference>
<dbReference type="Pfam" id="PF00005">
    <property type="entry name" value="ABC_tran"/>
    <property type="match status" value="1"/>
</dbReference>
<comment type="subcellular location">
    <subcellularLocation>
        <location evidence="1">Cell membrane</location>
        <topology evidence="1">Peripheral membrane protein</topology>
    </subcellularLocation>
</comment>
<dbReference type="GO" id="GO:0005886">
    <property type="term" value="C:plasma membrane"/>
    <property type="evidence" value="ECO:0007669"/>
    <property type="project" value="UniProtKB-SubCell"/>
</dbReference>
<evidence type="ECO:0000256" key="5">
    <source>
        <dbReference type="ARBA" id="ARBA00022741"/>
    </source>
</evidence>
<dbReference type="FunFam" id="3.40.50.300:FF:000016">
    <property type="entry name" value="Oligopeptide ABC transporter ATP-binding component"/>
    <property type="match status" value="1"/>
</dbReference>
<dbReference type="GO" id="GO:0015833">
    <property type="term" value="P:peptide transport"/>
    <property type="evidence" value="ECO:0007669"/>
    <property type="project" value="InterPro"/>
</dbReference>
<dbReference type="InterPro" id="IPR027417">
    <property type="entry name" value="P-loop_NTPase"/>
</dbReference>
<dbReference type="Proteomes" id="UP000294508">
    <property type="component" value="Unassembled WGS sequence"/>
</dbReference>
<gene>
    <name evidence="9" type="ORF">EV652_10797</name>
</gene>
<keyword evidence="3" id="KW-0813">Transport</keyword>